<dbReference type="AlphaFoldDB" id="A0A1B2EJ16"/>
<accession>A0A1B2EJ16</accession>
<dbReference type="OrthoDB" id="8020692at2"/>
<dbReference type="RefSeq" id="WP_099510981.1">
    <property type="nucleotide sequence ID" value="NZ_CP016616.1"/>
</dbReference>
<proteinExistence type="predicted"/>
<sequence>MKTFQPRNACHVSSRAQRLDPRRESRCSLALIMLMSLATLSVMATTQTLSAQDTKAAHIHFQR</sequence>
<dbReference type="EMBL" id="CP016616">
    <property type="protein sequence ID" value="ANY79970.1"/>
    <property type="molecule type" value="Genomic_DNA"/>
</dbReference>
<organism evidence="1">
    <name type="scientific">Microvirga ossetica</name>
    <dbReference type="NCBI Taxonomy" id="1882682"/>
    <lineage>
        <taxon>Bacteria</taxon>
        <taxon>Pseudomonadati</taxon>
        <taxon>Pseudomonadota</taxon>
        <taxon>Alphaproteobacteria</taxon>
        <taxon>Hyphomicrobiales</taxon>
        <taxon>Methylobacteriaceae</taxon>
        <taxon>Microvirga</taxon>
    </lineage>
</organism>
<name>A0A1B2EJ16_9HYPH</name>
<reference evidence="1" key="1">
    <citation type="submission" date="2016-07" db="EMBL/GenBank/DDBJ databases">
        <title>Microvirga ossetica sp. nov. a new species of rhizobia isolated from root nodules of the legume species Vicia alpestris Steven originated from North Ossetia region in the Caucasus.</title>
        <authorList>
            <person name="Safronova V.I."/>
            <person name="Kuznetsova I.G."/>
            <person name="Sazanova A.L."/>
            <person name="Belimov A."/>
            <person name="Andronov E."/>
            <person name="Osledkin Y.S."/>
            <person name="Onishchuk O.P."/>
            <person name="Kurchak O.N."/>
            <person name="Shaposhnikov A.I."/>
            <person name="Willems A."/>
            <person name="Tikhonovich I.A."/>
        </authorList>
    </citation>
    <scope>NUCLEOTIDE SEQUENCE [LARGE SCALE GENOMIC DNA]</scope>
    <source>
        <strain evidence="1">V5/3M</strain>
    </source>
</reference>
<evidence type="ECO:0000313" key="1">
    <source>
        <dbReference type="EMBL" id="ANY79970.1"/>
    </source>
</evidence>
<gene>
    <name evidence="1" type="ORF">BB934_18495</name>
</gene>
<protein>
    <submittedName>
        <fullName evidence="1">Uncharacterized protein</fullName>
    </submittedName>
</protein>
<dbReference type="KEGG" id="moc:BB934_18495"/>